<protein>
    <submittedName>
        <fullName evidence="1">Uncharacterized protein</fullName>
    </submittedName>
</protein>
<dbReference type="AlphaFoldDB" id="E1P6A1"/>
<evidence type="ECO:0000313" key="2">
    <source>
        <dbReference type="Proteomes" id="UP000008825"/>
    </source>
</evidence>
<dbReference type="KEGG" id="gbm:Gbem_4095"/>
<reference evidence="1 2" key="1">
    <citation type="submission" date="2008-07" db="EMBL/GenBank/DDBJ databases">
        <title>Complete sequence of Geobacter bemidjiensis BEM.</title>
        <authorList>
            <consortium name="US DOE Joint Genome Institute"/>
            <person name="Lucas S."/>
            <person name="Copeland A."/>
            <person name="Lapidus A."/>
            <person name="Glavina del Rio T."/>
            <person name="Dalin E."/>
            <person name="Tice H."/>
            <person name="Bruce D."/>
            <person name="Goodwin L."/>
            <person name="Pitluck S."/>
            <person name="Kiss H."/>
            <person name="Brettin T."/>
            <person name="Detter J.C."/>
            <person name="Han C."/>
            <person name="Kuske C.R."/>
            <person name="Schmutz J."/>
            <person name="Larimer F."/>
            <person name="Land M."/>
            <person name="Hauser L."/>
            <person name="Kyrpides N."/>
            <person name="Lykidis A."/>
            <person name="Lovley D."/>
            <person name="Richardson P."/>
        </authorList>
    </citation>
    <scope>NUCLEOTIDE SEQUENCE [LARGE SCALE GENOMIC DNA]</scope>
    <source>
        <strain evidence="2">ATCC BAA-1014 / DSM 16622 / JCM 12645 / Bem</strain>
    </source>
</reference>
<dbReference type="Proteomes" id="UP000008825">
    <property type="component" value="Chromosome"/>
</dbReference>
<dbReference type="EMBL" id="CP001124">
    <property type="protein sequence ID" value="ADO00796.1"/>
    <property type="molecule type" value="Genomic_DNA"/>
</dbReference>
<keyword evidence="2" id="KW-1185">Reference proteome</keyword>
<sequence>MRRMLNWRLRAYLVREGSIRRGKKCDGREGDLSFWLNPVQWMVRKAIKTYGTKGDCHGEALRGKEGVTQARLSRS</sequence>
<proteinExistence type="predicted"/>
<evidence type="ECO:0000313" key="1">
    <source>
        <dbReference type="EMBL" id="ADO00796.1"/>
    </source>
</evidence>
<organism evidence="1 2">
    <name type="scientific">Citrifermentans bemidjiense (strain ATCC BAA-1014 / DSM 16622 / JCM 12645 / Bem)</name>
    <name type="common">Geobacter bemidjiensis</name>
    <dbReference type="NCBI Taxonomy" id="404380"/>
    <lineage>
        <taxon>Bacteria</taxon>
        <taxon>Pseudomonadati</taxon>
        <taxon>Thermodesulfobacteriota</taxon>
        <taxon>Desulfuromonadia</taxon>
        <taxon>Geobacterales</taxon>
        <taxon>Geobacteraceae</taxon>
        <taxon>Citrifermentans</taxon>
    </lineage>
</organism>
<dbReference type="HOGENOM" id="CLU_2665882_0_0_7"/>
<reference evidence="1 2" key="2">
    <citation type="journal article" date="2010" name="BMC Genomics">
        <title>The genome of Geobacter bemidjiensis, exemplar for the subsurface clade of Geobacter species that predominate in Fe(III)-reducing subsurface environments.</title>
        <authorList>
            <person name="Aklujkar M."/>
            <person name="Young N.D."/>
            <person name="Holmes D."/>
            <person name="Chavan M."/>
            <person name="Risso C."/>
            <person name="Kiss H.E."/>
            <person name="Han C.S."/>
            <person name="Land M.L."/>
            <person name="Lovley D.R."/>
        </authorList>
    </citation>
    <scope>NUCLEOTIDE SEQUENCE [LARGE SCALE GENOMIC DNA]</scope>
    <source>
        <strain evidence="2">ATCC BAA-1014 / DSM 16622 / JCM 12645 / Bem</strain>
    </source>
</reference>
<gene>
    <name evidence="1" type="ordered locus">Gbem_4095</name>
</gene>
<name>E1P6A1_CITBB</name>
<accession>E1P6A1</accession>